<dbReference type="SMART" id="SM00220">
    <property type="entry name" value="S_TKc"/>
    <property type="match status" value="1"/>
</dbReference>
<dbReference type="Gene3D" id="3.30.200.20">
    <property type="entry name" value="Phosphorylase Kinase, domain 1"/>
    <property type="match status" value="1"/>
</dbReference>
<dbReference type="RefSeq" id="XP_001580245.1">
    <property type="nucleotide sequence ID" value="XM_001580195.1"/>
</dbReference>
<evidence type="ECO:0000256" key="2">
    <source>
        <dbReference type="ARBA" id="ARBA00022840"/>
    </source>
</evidence>
<dbReference type="Pfam" id="PF00069">
    <property type="entry name" value="Pkinase"/>
    <property type="match status" value="1"/>
</dbReference>
<keyword evidence="4" id="KW-0418">Kinase</keyword>
<gene>
    <name evidence="4" type="ORF">TVAG_214840</name>
</gene>
<organism evidence="4 5">
    <name type="scientific">Trichomonas vaginalis (strain ATCC PRA-98 / G3)</name>
    <dbReference type="NCBI Taxonomy" id="412133"/>
    <lineage>
        <taxon>Eukaryota</taxon>
        <taxon>Metamonada</taxon>
        <taxon>Parabasalia</taxon>
        <taxon>Trichomonadida</taxon>
        <taxon>Trichomonadidae</taxon>
        <taxon>Trichomonas</taxon>
    </lineage>
</organism>
<dbReference type="FunFam" id="1.10.510.10:FF:001438">
    <property type="entry name" value="CMGC family protein kinase"/>
    <property type="match status" value="1"/>
</dbReference>
<dbReference type="GO" id="GO:0010468">
    <property type="term" value="P:regulation of gene expression"/>
    <property type="evidence" value="ECO:0000318"/>
    <property type="project" value="GO_Central"/>
</dbReference>
<dbReference type="InParanoid" id="A2DK88"/>
<protein>
    <submittedName>
        <fullName evidence="4">CMGC family protein kinase</fullName>
    </submittedName>
</protein>
<keyword evidence="2" id="KW-0067">ATP-binding</keyword>
<feature type="domain" description="Protein kinase" evidence="3">
    <location>
        <begin position="1"/>
        <end position="276"/>
    </location>
</feature>
<name>A2DK88_TRIV3</name>
<evidence type="ECO:0000313" key="4">
    <source>
        <dbReference type="EMBL" id="EAY19259.1"/>
    </source>
</evidence>
<evidence type="ECO:0000313" key="5">
    <source>
        <dbReference type="Proteomes" id="UP000001542"/>
    </source>
</evidence>
<dbReference type="GO" id="GO:0000307">
    <property type="term" value="C:cyclin-dependent protein kinase holoenzyme complex"/>
    <property type="evidence" value="ECO:0000318"/>
    <property type="project" value="GO_Central"/>
</dbReference>
<dbReference type="PANTHER" id="PTHR24055">
    <property type="entry name" value="MITOGEN-ACTIVATED PROTEIN KINASE"/>
    <property type="match status" value="1"/>
</dbReference>
<dbReference type="VEuPathDB" id="TrichDB:TVAGG3_0170890"/>
<dbReference type="GO" id="GO:0005634">
    <property type="term" value="C:nucleus"/>
    <property type="evidence" value="ECO:0000318"/>
    <property type="project" value="GO_Central"/>
</dbReference>
<dbReference type="eggNOG" id="KOG0594">
    <property type="taxonomic scope" value="Eukaryota"/>
</dbReference>
<reference evidence="4" key="2">
    <citation type="journal article" date="2007" name="Science">
        <title>Draft genome sequence of the sexually transmitted pathogen Trichomonas vaginalis.</title>
        <authorList>
            <person name="Carlton J.M."/>
            <person name="Hirt R.P."/>
            <person name="Silva J.C."/>
            <person name="Delcher A.L."/>
            <person name="Schatz M."/>
            <person name="Zhao Q."/>
            <person name="Wortman J.R."/>
            <person name="Bidwell S.L."/>
            <person name="Alsmark U.C.M."/>
            <person name="Besteiro S."/>
            <person name="Sicheritz-Ponten T."/>
            <person name="Noel C.J."/>
            <person name="Dacks J.B."/>
            <person name="Foster P.G."/>
            <person name="Simillion C."/>
            <person name="Van de Peer Y."/>
            <person name="Miranda-Saavedra D."/>
            <person name="Barton G.J."/>
            <person name="Westrop G.D."/>
            <person name="Mueller S."/>
            <person name="Dessi D."/>
            <person name="Fiori P.L."/>
            <person name="Ren Q."/>
            <person name="Paulsen I."/>
            <person name="Zhang H."/>
            <person name="Bastida-Corcuera F.D."/>
            <person name="Simoes-Barbosa A."/>
            <person name="Brown M.T."/>
            <person name="Hayes R.D."/>
            <person name="Mukherjee M."/>
            <person name="Okumura C.Y."/>
            <person name="Schneider R."/>
            <person name="Smith A.J."/>
            <person name="Vanacova S."/>
            <person name="Villalvazo M."/>
            <person name="Haas B.J."/>
            <person name="Pertea M."/>
            <person name="Feldblyum T.V."/>
            <person name="Utterback T.R."/>
            <person name="Shu C.L."/>
            <person name="Osoegawa K."/>
            <person name="de Jong P.J."/>
            <person name="Hrdy I."/>
            <person name="Horvathova L."/>
            <person name="Zubacova Z."/>
            <person name="Dolezal P."/>
            <person name="Malik S.B."/>
            <person name="Logsdon J.M. Jr."/>
            <person name="Henze K."/>
            <person name="Gupta A."/>
            <person name="Wang C.C."/>
            <person name="Dunne R.L."/>
            <person name="Upcroft J.A."/>
            <person name="Upcroft P."/>
            <person name="White O."/>
            <person name="Salzberg S.L."/>
            <person name="Tang P."/>
            <person name="Chiu C.-H."/>
            <person name="Lee Y.-S."/>
            <person name="Embley T.M."/>
            <person name="Coombs G.H."/>
            <person name="Mottram J.C."/>
            <person name="Tachezy J."/>
            <person name="Fraser-Liggett C.M."/>
            <person name="Johnson P.J."/>
        </authorList>
    </citation>
    <scope>NUCLEOTIDE SEQUENCE [LARGE SCALE GENOMIC DNA]</scope>
    <source>
        <strain evidence="4">G3</strain>
    </source>
</reference>
<dbReference type="EMBL" id="DS113210">
    <property type="protein sequence ID" value="EAY19259.1"/>
    <property type="molecule type" value="Genomic_DNA"/>
</dbReference>
<dbReference type="OrthoDB" id="204883at2759"/>
<sequence>MKAIDPQTGEVVAIKKVRIFNQNQALPQAFYRETSNLQTLKHQNIINLREIFRSTSGEEPYMVFDYCEFDLDGLIHSRNPKGLPLQTVKCYFKQILNAVKACHDLNIVHRDLKPANIFVTRGNVVKLGDFGLSRDLTKGNSQRTLGVVTPGYRAPEIILGNTQYDYSSDVWSLGAILFEMLTGIPLFRPLTSSDISQLSAIVFLLGKPNEEDLANNSYSNVNLLSMIRDCNRSLDDILRECLVGEAAEAIPLILGMLKYNPSQRITVDEALCSPFLSDPFETEPTNIPTISFAEIHSLDVANANIINKPPTYSPPVRPLRVALVPIVA</sequence>
<evidence type="ECO:0000259" key="3">
    <source>
        <dbReference type="PROSITE" id="PS50011"/>
    </source>
</evidence>
<dbReference type="GO" id="GO:0007165">
    <property type="term" value="P:signal transduction"/>
    <property type="evidence" value="ECO:0000318"/>
    <property type="project" value="GO_Central"/>
</dbReference>
<dbReference type="InterPro" id="IPR008271">
    <property type="entry name" value="Ser/Thr_kinase_AS"/>
</dbReference>
<dbReference type="GO" id="GO:0005737">
    <property type="term" value="C:cytoplasm"/>
    <property type="evidence" value="ECO:0000318"/>
    <property type="project" value="GO_Central"/>
</dbReference>
<dbReference type="VEuPathDB" id="TrichDB:TVAG_214840"/>
<dbReference type="InterPro" id="IPR050117">
    <property type="entry name" value="MAPK"/>
</dbReference>
<accession>A2DK88</accession>
<dbReference type="InterPro" id="IPR000719">
    <property type="entry name" value="Prot_kinase_dom"/>
</dbReference>
<dbReference type="GO" id="GO:0004693">
    <property type="term" value="F:cyclin-dependent protein serine/threonine kinase activity"/>
    <property type="evidence" value="ECO:0000318"/>
    <property type="project" value="GO_Central"/>
</dbReference>
<dbReference type="STRING" id="5722.A2DK88"/>
<dbReference type="GO" id="GO:0030332">
    <property type="term" value="F:cyclin binding"/>
    <property type="evidence" value="ECO:0000318"/>
    <property type="project" value="GO_Central"/>
</dbReference>
<dbReference type="Proteomes" id="UP000001542">
    <property type="component" value="Unassembled WGS sequence"/>
</dbReference>
<dbReference type="KEGG" id="tva:5464784"/>
<keyword evidence="4" id="KW-0808">Transferase</keyword>
<reference evidence="4" key="1">
    <citation type="submission" date="2006-10" db="EMBL/GenBank/DDBJ databases">
        <authorList>
            <person name="Amadeo P."/>
            <person name="Zhao Q."/>
            <person name="Wortman J."/>
            <person name="Fraser-Liggett C."/>
            <person name="Carlton J."/>
        </authorList>
    </citation>
    <scope>NUCLEOTIDE SEQUENCE</scope>
    <source>
        <strain evidence="4">G3</strain>
    </source>
</reference>
<dbReference type="AlphaFoldDB" id="A2DK88"/>
<dbReference type="GO" id="GO:0000082">
    <property type="term" value="P:G1/S transition of mitotic cell cycle"/>
    <property type="evidence" value="ECO:0000318"/>
    <property type="project" value="GO_Central"/>
</dbReference>
<proteinExistence type="predicted"/>
<dbReference type="Gene3D" id="1.10.510.10">
    <property type="entry name" value="Transferase(Phosphotransferase) domain 1"/>
    <property type="match status" value="1"/>
</dbReference>
<dbReference type="PROSITE" id="PS50011">
    <property type="entry name" value="PROTEIN_KINASE_DOM"/>
    <property type="match status" value="1"/>
</dbReference>
<dbReference type="PROSITE" id="PS00108">
    <property type="entry name" value="PROTEIN_KINASE_ST"/>
    <property type="match status" value="1"/>
</dbReference>
<evidence type="ECO:0000256" key="1">
    <source>
        <dbReference type="ARBA" id="ARBA00022741"/>
    </source>
</evidence>
<keyword evidence="5" id="KW-1185">Reference proteome</keyword>
<dbReference type="GO" id="GO:0005524">
    <property type="term" value="F:ATP binding"/>
    <property type="evidence" value="ECO:0007669"/>
    <property type="project" value="UniProtKB-KW"/>
</dbReference>
<dbReference type="GO" id="GO:0010389">
    <property type="term" value="P:regulation of G2/M transition of mitotic cell cycle"/>
    <property type="evidence" value="ECO:0000318"/>
    <property type="project" value="GO_Central"/>
</dbReference>
<dbReference type="SMR" id="A2DK88"/>
<keyword evidence="1" id="KW-0547">Nucleotide-binding</keyword>
<dbReference type="SUPFAM" id="SSF56112">
    <property type="entry name" value="Protein kinase-like (PK-like)"/>
    <property type="match status" value="1"/>
</dbReference>
<dbReference type="InterPro" id="IPR011009">
    <property type="entry name" value="Kinase-like_dom_sf"/>
</dbReference>